<organism evidence="1 2">
    <name type="scientific">Flavobacterium branchiicola</name>
    <dbReference type="NCBI Taxonomy" id="1114875"/>
    <lineage>
        <taxon>Bacteria</taxon>
        <taxon>Pseudomonadati</taxon>
        <taxon>Bacteroidota</taxon>
        <taxon>Flavobacteriia</taxon>
        <taxon>Flavobacteriales</taxon>
        <taxon>Flavobacteriaceae</taxon>
        <taxon>Flavobacterium</taxon>
    </lineage>
</organism>
<dbReference type="Proteomes" id="UP001595935">
    <property type="component" value="Unassembled WGS sequence"/>
</dbReference>
<evidence type="ECO:0000313" key="1">
    <source>
        <dbReference type="EMBL" id="MFC4746896.1"/>
    </source>
</evidence>
<dbReference type="EMBL" id="JBHSGV010000002">
    <property type="protein sequence ID" value="MFC4746896.1"/>
    <property type="molecule type" value="Genomic_DNA"/>
</dbReference>
<comment type="caution">
    <text evidence="1">The sequence shown here is derived from an EMBL/GenBank/DDBJ whole genome shotgun (WGS) entry which is preliminary data.</text>
</comment>
<name>A0ABV9PBE2_9FLAO</name>
<evidence type="ECO:0000313" key="2">
    <source>
        <dbReference type="Proteomes" id="UP001595935"/>
    </source>
</evidence>
<keyword evidence="2" id="KW-1185">Reference proteome</keyword>
<dbReference type="RefSeq" id="WP_213255944.1">
    <property type="nucleotide sequence ID" value="NZ_JAGYWA010000002.1"/>
</dbReference>
<reference evidence="2" key="1">
    <citation type="journal article" date="2019" name="Int. J. Syst. Evol. Microbiol.">
        <title>The Global Catalogue of Microorganisms (GCM) 10K type strain sequencing project: providing services to taxonomists for standard genome sequencing and annotation.</title>
        <authorList>
            <consortium name="The Broad Institute Genomics Platform"/>
            <consortium name="The Broad Institute Genome Sequencing Center for Infectious Disease"/>
            <person name="Wu L."/>
            <person name="Ma J."/>
        </authorList>
    </citation>
    <scope>NUCLEOTIDE SEQUENCE [LARGE SCALE GENOMIC DNA]</scope>
    <source>
        <strain evidence="2">WYCCWR 13023</strain>
    </source>
</reference>
<proteinExistence type="predicted"/>
<gene>
    <name evidence="1" type="ORF">ACFO5S_05540</name>
</gene>
<protein>
    <submittedName>
        <fullName evidence="1">Uncharacterized protein</fullName>
    </submittedName>
</protein>
<sequence length="375" mass="44900">MKDHIKDKLDIIADVWNDFIYDNKFCRNQINFSPEAESNYFGDILSYFYDTFDIIYEKKNGSEHSENFASHISFLQAIYVQQDFIEEMLILFKTNITKGDLKLDINYFVNREIRNELVGHPFRKIDRKVISSTVFGYERSPDKIAYLRYHADNGFKCEIIKVKIEDIIKRHTAFLETYFIIITEKLKSVLTLYFEELEAVKDKIGRVSFASLVKIVSQKLKPFLENTFVYDEKSIMEIYERRNEHRRYSLVYDSFISDLKKRIAELQENCTSVFSRFFDTGHQFEIPIFDDEFNLFNIPLKIKAGRKKENYHYELGKLSTNRQLREFDHFSSLLQAKSKNETVIYELGRMRNYLYNDVEYFCSYKLIRKILNQDD</sequence>
<accession>A0ABV9PBE2</accession>